<dbReference type="InterPro" id="IPR009014">
    <property type="entry name" value="Transketo_C/PFOR_II"/>
</dbReference>
<dbReference type="EMBL" id="JARYMX010000002">
    <property type="protein sequence ID" value="KAJ9562446.1"/>
    <property type="molecule type" value="Genomic_DNA"/>
</dbReference>
<gene>
    <name evidence="1" type="ORF">OSB04_007606</name>
</gene>
<name>A0AA38WTD2_9ASTR</name>
<dbReference type="AlphaFoldDB" id="A0AA38WTD2"/>
<protein>
    <submittedName>
        <fullName evidence="1">Uncharacterized protein</fullName>
    </submittedName>
</protein>
<sequence length="165" mass="18654">MLVFIGNSQQQSTQGFHLSLPPFSISIRSGRRSCTSFSHSFINTRSVFNNFPHPIVCEKHVLTDSDFPHVKLIGIRFEGSCEFRAFDIFAIQVRPIREKKKDFYFICATVFEDSFGYLDSPVETIAGVDVPTSYAANLERMTFPQDIVRALKRVGYMSAPMIATA</sequence>
<proteinExistence type="predicted"/>
<comment type="caution">
    <text evidence="1">The sequence shown here is derived from an EMBL/GenBank/DDBJ whole genome shotgun (WGS) entry which is preliminary data.</text>
</comment>
<dbReference type="Gene3D" id="3.40.50.920">
    <property type="match status" value="1"/>
</dbReference>
<evidence type="ECO:0000313" key="1">
    <source>
        <dbReference type="EMBL" id="KAJ9562446.1"/>
    </source>
</evidence>
<organism evidence="1 2">
    <name type="scientific">Centaurea solstitialis</name>
    <name type="common">yellow star-thistle</name>
    <dbReference type="NCBI Taxonomy" id="347529"/>
    <lineage>
        <taxon>Eukaryota</taxon>
        <taxon>Viridiplantae</taxon>
        <taxon>Streptophyta</taxon>
        <taxon>Embryophyta</taxon>
        <taxon>Tracheophyta</taxon>
        <taxon>Spermatophyta</taxon>
        <taxon>Magnoliopsida</taxon>
        <taxon>eudicotyledons</taxon>
        <taxon>Gunneridae</taxon>
        <taxon>Pentapetalae</taxon>
        <taxon>asterids</taxon>
        <taxon>campanulids</taxon>
        <taxon>Asterales</taxon>
        <taxon>Asteraceae</taxon>
        <taxon>Carduoideae</taxon>
        <taxon>Cardueae</taxon>
        <taxon>Centaureinae</taxon>
        <taxon>Centaurea</taxon>
    </lineage>
</organism>
<reference evidence="1" key="1">
    <citation type="submission" date="2023-03" db="EMBL/GenBank/DDBJ databases">
        <title>Chromosome-scale reference genome and RAD-based genetic map of yellow starthistle (Centaurea solstitialis) reveal putative structural variation and QTLs associated with invader traits.</title>
        <authorList>
            <person name="Reatini B."/>
            <person name="Cang F.A."/>
            <person name="Jiang Q."/>
            <person name="Mckibben M.T.W."/>
            <person name="Barker M.S."/>
            <person name="Rieseberg L.H."/>
            <person name="Dlugosch K.M."/>
        </authorList>
    </citation>
    <scope>NUCLEOTIDE SEQUENCE</scope>
    <source>
        <strain evidence="1">CAN-66</strain>
        <tissue evidence="1">Leaf</tissue>
    </source>
</reference>
<keyword evidence="2" id="KW-1185">Reference proteome</keyword>
<dbReference type="Proteomes" id="UP001172457">
    <property type="component" value="Chromosome 2"/>
</dbReference>
<evidence type="ECO:0000313" key="2">
    <source>
        <dbReference type="Proteomes" id="UP001172457"/>
    </source>
</evidence>
<accession>A0AA38WTD2</accession>